<reference evidence="1 2" key="1">
    <citation type="submission" date="2022-03" db="EMBL/GenBank/DDBJ databases">
        <title>Genomic Encyclopedia of Type Strains, Phase III (KMG-III): the genomes of soil and plant-associated and newly described type strains.</title>
        <authorList>
            <person name="Whitman W."/>
        </authorList>
    </citation>
    <scope>NUCLEOTIDE SEQUENCE [LARGE SCALE GENOMIC DNA]</scope>
    <source>
        <strain evidence="1 2">BSker1</strain>
    </source>
</reference>
<dbReference type="Proteomes" id="UP001523550">
    <property type="component" value="Unassembled WGS sequence"/>
</dbReference>
<gene>
    <name evidence="1" type="ORF">J2T60_001317</name>
</gene>
<accession>A0ABT1G7S0</accession>
<comment type="caution">
    <text evidence="1">The sequence shown here is derived from an EMBL/GenBank/DDBJ whole genome shotgun (WGS) entry which is preliminary data.</text>
</comment>
<proteinExistence type="predicted"/>
<evidence type="ECO:0000313" key="1">
    <source>
        <dbReference type="EMBL" id="MCP1727352.1"/>
    </source>
</evidence>
<dbReference type="EMBL" id="JALJYF010000001">
    <property type="protein sequence ID" value="MCP1727352.1"/>
    <property type="molecule type" value="Genomic_DNA"/>
</dbReference>
<name>A0ABT1G7S0_9GAMM</name>
<organism evidence="1 2">
    <name type="scientific">Natronospira proteinivora</name>
    <dbReference type="NCBI Taxonomy" id="1807133"/>
    <lineage>
        <taxon>Bacteria</taxon>
        <taxon>Pseudomonadati</taxon>
        <taxon>Pseudomonadota</taxon>
        <taxon>Gammaproteobacteria</taxon>
        <taxon>Natronospirales</taxon>
        <taxon>Natronospiraceae</taxon>
        <taxon>Natronospira</taxon>
    </lineage>
</organism>
<sequence>MINLELIKLLLGGEQYFEKMIDDSIDCDCAALALLVCIVGGAFNDDRSEFRADGLVERLLDSHDPDLLAGLLELAYALGREDAVIPDVSRVEGRLSSVNQAFMFYMRAYCLMVYERYPSKIDIVDALEKSSQEGLVTAEFILNRLGYPNIVGYSRIVRVASRKVALLFRLVIGPRRTLGWTDSFWRLPVWLDEGAIRIKIRRGLESEQSWCCRATYDRMIRYGMFTECFSEYSSLKKRT</sequence>
<keyword evidence="2" id="KW-1185">Reference proteome</keyword>
<dbReference type="RefSeq" id="WP_253447139.1">
    <property type="nucleotide sequence ID" value="NZ_JALJYF010000001.1"/>
</dbReference>
<protein>
    <submittedName>
        <fullName evidence="1">Uncharacterized protein</fullName>
    </submittedName>
</protein>
<evidence type="ECO:0000313" key="2">
    <source>
        <dbReference type="Proteomes" id="UP001523550"/>
    </source>
</evidence>